<sequence>MAENFKIVDPDSVPETPFPESGVTHTKLSGELRAQEMRINQVTVDPGEVVGYHSHTRQEEIYVCHRGPGEVYIDGEHYEVPEGGIVRIGCDVPRQVLNTGEEPTVWLMFGAPPIGTVQDFGEYEVAKGGYDEA</sequence>
<dbReference type="InterPro" id="IPR051610">
    <property type="entry name" value="GPI/OXD"/>
</dbReference>
<dbReference type="AlphaFoldDB" id="A0A1D8S6B8"/>
<gene>
    <name evidence="4" type="ORF">HTSR_1737</name>
</gene>
<reference evidence="4 5" key="1">
    <citation type="submission" date="2016-06" db="EMBL/GenBank/DDBJ databases">
        <title>Discovery of anaerobic lithoheterotrophic haloarchaeon capable of sulfur respiration by hydrogen and formate.</title>
        <authorList>
            <person name="Sorokin D.Y."/>
            <person name="Kublanov I.V."/>
            <person name="Roman P."/>
            <person name="Sinninghe Damste J.S."/>
            <person name="Golyshin P.N."/>
            <person name="Rojo D."/>
            <person name="Ciordia S."/>
            <person name="Mena Md.C."/>
            <person name="Ferrer M."/>
            <person name="Smedile F."/>
            <person name="Messina E."/>
            <person name="La Cono V."/>
            <person name="Yakimov M.M."/>
        </authorList>
    </citation>
    <scope>NUCLEOTIDE SEQUENCE [LARGE SCALE GENOMIC DNA]</scope>
    <source>
        <strain evidence="4 5">HTSR1</strain>
    </source>
</reference>
<dbReference type="Proteomes" id="UP000185608">
    <property type="component" value="Chromosome"/>
</dbReference>
<feature type="domain" description="Cupin type-2" evidence="3">
    <location>
        <begin position="42"/>
        <end position="109"/>
    </location>
</feature>
<proteinExistence type="predicted"/>
<dbReference type="Pfam" id="PF07883">
    <property type="entry name" value="Cupin_2"/>
    <property type="match status" value="1"/>
</dbReference>
<dbReference type="InterPro" id="IPR013096">
    <property type="entry name" value="Cupin_2"/>
</dbReference>
<dbReference type="PANTHER" id="PTHR35848:SF6">
    <property type="entry name" value="CUPIN TYPE-2 DOMAIN-CONTAINING PROTEIN"/>
    <property type="match status" value="1"/>
</dbReference>
<organism evidence="4 5">
    <name type="scientific">Halodesulfurarchaeum formicicum</name>
    <dbReference type="NCBI Taxonomy" id="1873524"/>
    <lineage>
        <taxon>Archaea</taxon>
        <taxon>Methanobacteriati</taxon>
        <taxon>Methanobacteriota</taxon>
        <taxon>Stenosarchaea group</taxon>
        <taxon>Halobacteria</taxon>
        <taxon>Halobacteriales</taxon>
        <taxon>Halobacteriaceae</taxon>
        <taxon>Halodesulfurarchaeum</taxon>
    </lineage>
</organism>
<name>A0A1D8S6B8_9EURY</name>
<keyword evidence="1" id="KW-0479">Metal-binding</keyword>
<evidence type="ECO:0000313" key="5">
    <source>
        <dbReference type="Proteomes" id="UP000185608"/>
    </source>
</evidence>
<dbReference type="KEGG" id="halh:HTSR_1737"/>
<dbReference type="RefSeq" id="WP_070365562.1">
    <property type="nucleotide sequence ID" value="NZ_CP016070.1"/>
</dbReference>
<protein>
    <recommendedName>
        <fullName evidence="3">Cupin type-2 domain-containing protein</fullName>
    </recommendedName>
</protein>
<evidence type="ECO:0000256" key="2">
    <source>
        <dbReference type="SAM" id="MobiDB-lite"/>
    </source>
</evidence>
<evidence type="ECO:0000259" key="3">
    <source>
        <dbReference type="Pfam" id="PF07883"/>
    </source>
</evidence>
<dbReference type="PANTHER" id="PTHR35848">
    <property type="entry name" value="OXALATE-BINDING PROTEIN"/>
    <property type="match status" value="1"/>
</dbReference>
<dbReference type="EMBL" id="CP016070">
    <property type="protein sequence ID" value="AOW80906.1"/>
    <property type="molecule type" value="Genomic_DNA"/>
</dbReference>
<dbReference type="GO" id="GO:0046872">
    <property type="term" value="F:metal ion binding"/>
    <property type="evidence" value="ECO:0007669"/>
    <property type="project" value="UniProtKB-KW"/>
</dbReference>
<evidence type="ECO:0000313" key="4">
    <source>
        <dbReference type="EMBL" id="AOW80906.1"/>
    </source>
</evidence>
<dbReference type="SUPFAM" id="SSF51182">
    <property type="entry name" value="RmlC-like cupins"/>
    <property type="match status" value="1"/>
</dbReference>
<dbReference type="STRING" id="1873524.HSR6_1803"/>
<dbReference type="InterPro" id="IPR014710">
    <property type="entry name" value="RmlC-like_jellyroll"/>
</dbReference>
<feature type="region of interest" description="Disordered" evidence="2">
    <location>
        <begin position="1"/>
        <end position="24"/>
    </location>
</feature>
<dbReference type="GeneID" id="29829724"/>
<dbReference type="InterPro" id="IPR011051">
    <property type="entry name" value="RmlC_Cupin_sf"/>
</dbReference>
<evidence type="ECO:0000256" key="1">
    <source>
        <dbReference type="ARBA" id="ARBA00022723"/>
    </source>
</evidence>
<dbReference type="Gene3D" id="2.60.120.10">
    <property type="entry name" value="Jelly Rolls"/>
    <property type="match status" value="1"/>
</dbReference>
<accession>A0A1D8S6B8</accession>